<proteinExistence type="predicted"/>
<dbReference type="OrthoDB" id="2798822at2759"/>
<evidence type="ECO:0008006" key="5">
    <source>
        <dbReference type="Google" id="ProtNLM"/>
    </source>
</evidence>
<dbReference type="GO" id="GO:0008081">
    <property type="term" value="F:phosphoric diester hydrolase activity"/>
    <property type="evidence" value="ECO:0007669"/>
    <property type="project" value="TreeGrafter"/>
</dbReference>
<dbReference type="EMBL" id="MLYV02000256">
    <property type="protein sequence ID" value="PSS29590.1"/>
    <property type="molecule type" value="Genomic_DNA"/>
</dbReference>
<reference evidence="3 4" key="1">
    <citation type="submission" date="2018-02" db="EMBL/GenBank/DDBJ databases">
        <title>Genome sequence of the basidiomycete white-rot fungus Phlebia centrifuga.</title>
        <authorList>
            <person name="Granchi Z."/>
            <person name="Peng M."/>
            <person name="de Vries R.P."/>
            <person name="Hilden K."/>
            <person name="Makela M.R."/>
            <person name="Grigoriev I."/>
            <person name="Riley R."/>
        </authorList>
    </citation>
    <scope>NUCLEOTIDE SEQUENCE [LARGE SCALE GENOMIC DNA]</scope>
    <source>
        <strain evidence="3 4">FBCC195</strain>
    </source>
</reference>
<gene>
    <name evidence="3" type="ORF">PHLCEN_2v2738</name>
</gene>
<accession>A0A2R6RHS8</accession>
<evidence type="ECO:0000313" key="4">
    <source>
        <dbReference type="Proteomes" id="UP000186601"/>
    </source>
</evidence>
<protein>
    <recommendedName>
        <fullName evidence="5">Calcineurin-like phosphoesterase domain-containing protein</fullName>
    </recommendedName>
</protein>
<dbReference type="SUPFAM" id="SSF56300">
    <property type="entry name" value="Metallo-dependent phosphatases"/>
    <property type="match status" value="1"/>
</dbReference>
<dbReference type="InterPro" id="IPR029052">
    <property type="entry name" value="Metallo-depent_PP-like"/>
</dbReference>
<dbReference type="STRING" id="98765.A0A2R6RHS8"/>
<evidence type="ECO:0000256" key="2">
    <source>
        <dbReference type="ARBA" id="ARBA00023180"/>
    </source>
</evidence>
<evidence type="ECO:0000256" key="1">
    <source>
        <dbReference type="ARBA" id="ARBA00022801"/>
    </source>
</evidence>
<dbReference type="GO" id="GO:0005615">
    <property type="term" value="C:extracellular space"/>
    <property type="evidence" value="ECO:0007669"/>
    <property type="project" value="TreeGrafter"/>
</dbReference>
<dbReference type="Proteomes" id="UP000186601">
    <property type="component" value="Unassembled WGS sequence"/>
</dbReference>
<dbReference type="AlphaFoldDB" id="A0A2R6RHS8"/>
<comment type="caution">
    <text evidence="3">The sequence shown here is derived from an EMBL/GenBank/DDBJ whole genome shotgun (WGS) entry which is preliminary data.</text>
</comment>
<dbReference type="PANTHER" id="PTHR10340:SF27">
    <property type="entry name" value="ACL091CP"/>
    <property type="match status" value="1"/>
</dbReference>
<keyword evidence="4" id="KW-1185">Reference proteome</keyword>
<name>A0A2R6RHS8_9APHY</name>
<keyword evidence="2" id="KW-0325">Glycoprotein</keyword>
<dbReference type="PANTHER" id="PTHR10340">
    <property type="entry name" value="SPHINGOMYELIN PHOSPHODIESTERASE"/>
    <property type="match status" value="1"/>
</dbReference>
<keyword evidence="1" id="KW-0378">Hydrolase</keyword>
<organism evidence="3 4">
    <name type="scientific">Hermanssonia centrifuga</name>
    <dbReference type="NCBI Taxonomy" id="98765"/>
    <lineage>
        <taxon>Eukaryota</taxon>
        <taxon>Fungi</taxon>
        <taxon>Dikarya</taxon>
        <taxon>Basidiomycota</taxon>
        <taxon>Agaricomycotina</taxon>
        <taxon>Agaricomycetes</taxon>
        <taxon>Polyporales</taxon>
        <taxon>Meruliaceae</taxon>
        <taxon>Hermanssonia</taxon>
    </lineage>
</organism>
<evidence type="ECO:0000313" key="3">
    <source>
        <dbReference type="EMBL" id="PSS29590.1"/>
    </source>
</evidence>
<sequence length="186" mass="20394">MAAPEQGPAFAVAICDHFNFNSDCPTMFGLLGLGSVVTQVVANADVGGLDGQPLPSPPRFSSQLNWLVRKAKAQPASCIEEAKWEETEKVKTVLYDLFKRLLGSGPVYAALGNHDSYNQAQDAPHSLGGALADQFSWNYDHVAALWQHEQWISEEAVQLARAHYAAYMVKRTDGLRVITLNTDMCE</sequence>